<accession>A0A1K1RQD5</accession>
<dbReference type="Gene3D" id="1.25.40.390">
    <property type="match status" value="1"/>
</dbReference>
<dbReference type="SUPFAM" id="SSF48452">
    <property type="entry name" value="TPR-like"/>
    <property type="match status" value="1"/>
</dbReference>
<dbReference type="InterPro" id="IPR041662">
    <property type="entry name" value="SusD-like_2"/>
</dbReference>
<dbReference type="EMBL" id="FPJE01000031">
    <property type="protein sequence ID" value="SFW73927.1"/>
    <property type="molecule type" value="Genomic_DNA"/>
</dbReference>
<dbReference type="RefSeq" id="WP_072319065.1">
    <property type="nucleotide sequence ID" value="NZ_FPJE01000031.1"/>
</dbReference>
<proteinExistence type="predicted"/>
<name>A0A1K1RQD5_9FLAO</name>
<dbReference type="STRING" id="1150368.SAMN02927921_03826"/>
<gene>
    <name evidence="1" type="ORF">SAMN02927921_03826</name>
</gene>
<dbReference type="OrthoDB" id="725917at2"/>
<evidence type="ECO:0000313" key="2">
    <source>
        <dbReference type="Proteomes" id="UP000182248"/>
    </source>
</evidence>
<protein>
    <submittedName>
        <fullName evidence="1">Starch-binding associating with outer membrane</fullName>
    </submittedName>
</protein>
<organism evidence="1 2">
    <name type="scientific">Sinomicrobium oceani</name>
    <dbReference type="NCBI Taxonomy" id="1150368"/>
    <lineage>
        <taxon>Bacteria</taxon>
        <taxon>Pseudomonadati</taxon>
        <taxon>Bacteroidota</taxon>
        <taxon>Flavobacteriia</taxon>
        <taxon>Flavobacteriales</taxon>
        <taxon>Flavobacteriaceae</taxon>
        <taxon>Sinomicrobium</taxon>
    </lineage>
</organism>
<dbReference type="Pfam" id="PF12771">
    <property type="entry name" value="SusD-like_2"/>
    <property type="match status" value="1"/>
</dbReference>
<sequence length="505" mass="56187">MKKNMIYVVFAVVFSLLNTSCEKDFEDINTNEVDPTDVDPVFIFNNAVIGTSFATGQLKYDAAIVQQIVTPNSGLLTGGNHNQDNRFASAEVWDDYYETVIKNTGDLMGRIQDDPERNNLLQMTRIVQAFTFMVLTDSYGDIPYSEAGKGITEQIVLPKYDAQEEIYTDLIREVKEAVAALDDNGDMVHGEILYAGDLDKWRKMGNSLLLRLGMHIINADNTLARQTVEDAFAGGLMTSNEDNYVIRHDSNFTNPIGNFLNGSEANNFYLVDTFVDFLTDTDDPRLGSIAVRYVGAASGTEQIPVNASVDPEDQVGMPMGHDNSTIGQAVSELGLASFYDFSQVDRRRMVKIGAPMYLITHAQTQLLLAEAATYGWVSGDPATYFETGVRAHMELMAEYDAACAISEADIDQYITDHPYGGTLEQLYDQYWVACFLNGPEAYANFRRTGYPDLTPNPYPGQDITGDFINRITYPSSELAVNGQHISEAVARMGPDNLDTRVWWDR</sequence>
<dbReference type="Proteomes" id="UP000182248">
    <property type="component" value="Unassembled WGS sequence"/>
</dbReference>
<dbReference type="InterPro" id="IPR011990">
    <property type="entry name" value="TPR-like_helical_dom_sf"/>
</dbReference>
<keyword evidence="2" id="KW-1185">Reference proteome</keyword>
<reference evidence="1 2" key="1">
    <citation type="submission" date="2016-11" db="EMBL/GenBank/DDBJ databases">
        <authorList>
            <person name="Jaros S."/>
            <person name="Januszkiewicz K."/>
            <person name="Wedrychowicz H."/>
        </authorList>
    </citation>
    <scope>NUCLEOTIDE SEQUENCE [LARGE SCALE GENOMIC DNA]</scope>
    <source>
        <strain evidence="1 2">CGMCC 1.12145</strain>
    </source>
</reference>
<dbReference type="AlphaFoldDB" id="A0A1K1RQD5"/>
<evidence type="ECO:0000313" key="1">
    <source>
        <dbReference type="EMBL" id="SFW73927.1"/>
    </source>
</evidence>